<proteinExistence type="predicted"/>
<feature type="non-terminal residue" evidence="1">
    <location>
        <position position="19"/>
    </location>
</feature>
<reference evidence="1 2" key="1">
    <citation type="submission" date="2014-02" db="EMBL/GenBank/DDBJ databases">
        <authorList>
            <person name="Sibley D."/>
            <person name="Venepally P."/>
            <person name="Karamycheva S."/>
            <person name="Hadjithomas M."/>
            <person name="Khan A."/>
            <person name="Brunk B."/>
            <person name="Roos D."/>
            <person name="Caler E."/>
            <person name="Lorenzi H."/>
        </authorList>
    </citation>
    <scope>NUCLEOTIDE SEQUENCE [LARGE SCALE GENOMIC DNA]</scope>
    <source>
        <strain evidence="1 2">GAB2-2007-GAL-DOM2</strain>
    </source>
</reference>
<name>A0A086JIN5_TOXGO</name>
<dbReference type="Proteomes" id="UP000028837">
    <property type="component" value="Unassembled WGS sequence"/>
</dbReference>
<dbReference type="AlphaFoldDB" id="A0A086JIN5"/>
<protein>
    <submittedName>
        <fullName evidence="1">Uncharacterized protein</fullName>
    </submittedName>
</protein>
<evidence type="ECO:0000313" key="1">
    <source>
        <dbReference type="EMBL" id="KFG32003.1"/>
    </source>
</evidence>
<comment type="caution">
    <text evidence="1">The sequence shown here is derived from an EMBL/GenBank/DDBJ whole genome shotgun (WGS) entry which is preliminary data.</text>
</comment>
<gene>
    <name evidence="1" type="ORF">TGDOM2_294370A</name>
</gene>
<accession>A0A086JIN5</accession>
<dbReference type="EMBL" id="AHZU02001474">
    <property type="protein sequence ID" value="KFG32003.1"/>
    <property type="molecule type" value="Genomic_DNA"/>
</dbReference>
<evidence type="ECO:0000313" key="2">
    <source>
        <dbReference type="Proteomes" id="UP000028837"/>
    </source>
</evidence>
<organism evidence="1 2">
    <name type="scientific">Toxoplasma gondii GAB2-2007-GAL-DOM2</name>
    <dbReference type="NCBI Taxonomy" id="1130820"/>
    <lineage>
        <taxon>Eukaryota</taxon>
        <taxon>Sar</taxon>
        <taxon>Alveolata</taxon>
        <taxon>Apicomplexa</taxon>
        <taxon>Conoidasida</taxon>
        <taxon>Coccidia</taxon>
        <taxon>Eucoccidiorida</taxon>
        <taxon>Eimeriorina</taxon>
        <taxon>Sarcocystidae</taxon>
        <taxon>Toxoplasma</taxon>
    </lineage>
</organism>
<dbReference type="VEuPathDB" id="ToxoDB:TGDOM2_294370A"/>
<sequence length="19" mass="2062">MSAELFPLGEAALPSNQMR</sequence>